<keyword evidence="2" id="KW-0479">Metal-binding</keyword>
<accession>A0A2H4UTI8</accession>
<evidence type="ECO:0000256" key="1">
    <source>
        <dbReference type="ARBA" id="ARBA00022679"/>
    </source>
</evidence>
<sequence>MTSKKYTMEKWFDTIDKNSTMYHVVNIFRSIVSSSDTVVFFGGCIRDIILGIEPTDYDIEVMGNDVNLAKGAIKRIVSKLKSNEELNCKCDFDESEILNSKYICFTLEITIPNINKTVKIDLVVKDILKKIVGDFTVNILSMSLDGNLSVINKLQSIEKTIEQIKNKQLQSIFGNKLCDKIPNDSSLIRVINGHDYDDYYDYYNYDSYELGKYTRKFLLTSGKYLERLNKMISKGFKPIKSHSYVVEKKCNLCHKKICNEDDDIILRSLCNHTFCLKCITTHFKLNTLNRSQEILKNRINELNNMSILLLKRGDDFNDIMKKWDNKYKNIIAKHSKKQKNCLFSDVDCPCCKKAQTIVLYSTIY</sequence>
<evidence type="ECO:0000313" key="7">
    <source>
        <dbReference type="Proteomes" id="UP000240325"/>
    </source>
</evidence>
<keyword evidence="1" id="KW-0808">Transferase</keyword>
<dbReference type="GO" id="GO:0008270">
    <property type="term" value="F:zinc ion binding"/>
    <property type="evidence" value="ECO:0007669"/>
    <property type="project" value="UniProtKB-KW"/>
</dbReference>
<gene>
    <name evidence="6" type="ORF">BMW23_0193</name>
</gene>
<dbReference type="GO" id="GO:0016779">
    <property type="term" value="F:nucleotidyltransferase activity"/>
    <property type="evidence" value="ECO:0007669"/>
    <property type="project" value="InterPro"/>
</dbReference>
<proteinExistence type="predicted"/>
<dbReference type="GO" id="GO:0003723">
    <property type="term" value="F:RNA binding"/>
    <property type="evidence" value="ECO:0007669"/>
    <property type="project" value="InterPro"/>
</dbReference>
<reference evidence="6" key="1">
    <citation type="journal article" date="2017" name="Elife">
        <title>The kinetoplastid-infecting Bodo saltans virus (BsV), a window into the most abundant giant viruses in the sea.</title>
        <authorList>
            <person name="Deeg C.M."/>
            <person name="Chow C.-E.T."/>
            <person name="Suttle C.A."/>
        </authorList>
    </citation>
    <scope>NUCLEOTIDE SEQUENCE</scope>
    <source>
        <strain evidence="6">NG1</strain>
    </source>
</reference>
<evidence type="ECO:0000313" key="6">
    <source>
        <dbReference type="EMBL" id="ATZ80251.1"/>
    </source>
</evidence>
<feature type="domain" description="Poly A polymerase head" evidence="5">
    <location>
        <begin position="40"/>
        <end position="145"/>
    </location>
</feature>
<evidence type="ECO:0000259" key="5">
    <source>
        <dbReference type="Pfam" id="PF01743"/>
    </source>
</evidence>
<organism evidence="6">
    <name type="scientific">Bodo saltans virus</name>
    <dbReference type="NCBI Taxonomy" id="2024608"/>
    <lineage>
        <taxon>Viruses</taxon>
        <taxon>Varidnaviria</taxon>
        <taxon>Bamfordvirae</taxon>
        <taxon>Nucleocytoviricota</taxon>
        <taxon>Megaviricetes</taxon>
        <taxon>Imitervirales</taxon>
        <taxon>Mimiviridae</taxon>
        <taxon>Klosneuvirinae</taxon>
        <taxon>Theiavirus</taxon>
        <taxon>Theiavirus salishense</taxon>
    </lineage>
</organism>
<dbReference type="Proteomes" id="UP000240325">
    <property type="component" value="Segment"/>
</dbReference>
<keyword evidence="3" id="KW-0863">Zinc-finger</keyword>
<keyword evidence="4" id="KW-0862">Zinc</keyword>
<dbReference type="GO" id="GO:0006396">
    <property type="term" value="P:RNA processing"/>
    <property type="evidence" value="ECO:0007669"/>
    <property type="project" value="InterPro"/>
</dbReference>
<keyword evidence="7" id="KW-1185">Reference proteome</keyword>
<evidence type="ECO:0000256" key="4">
    <source>
        <dbReference type="ARBA" id="ARBA00022833"/>
    </source>
</evidence>
<name>A0A2H4UTI8_9VIRU</name>
<evidence type="ECO:0000256" key="2">
    <source>
        <dbReference type="ARBA" id="ARBA00022723"/>
    </source>
</evidence>
<evidence type="ECO:0000256" key="3">
    <source>
        <dbReference type="ARBA" id="ARBA00022771"/>
    </source>
</evidence>
<dbReference type="SUPFAM" id="SSF81301">
    <property type="entry name" value="Nucleotidyltransferase"/>
    <property type="match status" value="1"/>
</dbReference>
<dbReference type="PROSITE" id="PS00518">
    <property type="entry name" value="ZF_RING_1"/>
    <property type="match status" value="1"/>
</dbReference>
<dbReference type="InterPro" id="IPR017907">
    <property type="entry name" value="Znf_RING_CS"/>
</dbReference>
<dbReference type="SUPFAM" id="SSF57850">
    <property type="entry name" value="RING/U-box"/>
    <property type="match status" value="1"/>
</dbReference>
<dbReference type="Pfam" id="PF01743">
    <property type="entry name" value="PolyA_pol"/>
    <property type="match status" value="1"/>
</dbReference>
<dbReference type="InterPro" id="IPR043519">
    <property type="entry name" value="NT_sf"/>
</dbReference>
<dbReference type="Gene3D" id="3.30.460.10">
    <property type="entry name" value="Beta Polymerase, domain 2"/>
    <property type="match status" value="1"/>
</dbReference>
<protein>
    <submittedName>
        <fullName evidence="6">CAA-nucleotidyltransferase</fullName>
    </submittedName>
</protein>
<dbReference type="EMBL" id="MF782455">
    <property type="protein sequence ID" value="ATZ80251.1"/>
    <property type="molecule type" value="Genomic_DNA"/>
</dbReference>
<dbReference type="InterPro" id="IPR002646">
    <property type="entry name" value="PolA_pol_head_dom"/>
</dbReference>